<comment type="caution">
    <text evidence="2">The sequence shown here is derived from an EMBL/GenBank/DDBJ whole genome shotgun (WGS) entry which is preliminary data.</text>
</comment>
<feature type="transmembrane region" description="Helical" evidence="1">
    <location>
        <begin position="75"/>
        <end position="97"/>
    </location>
</feature>
<dbReference type="RefSeq" id="WP_089122735.1">
    <property type="nucleotide sequence ID" value="NZ_BSPV01000004.1"/>
</dbReference>
<keyword evidence="1" id="KW-0812">Transmembrane</keyword>
<reference evidence="3" key="1">
    <citation type="journal article" date="2019" name="Int. J. Syst. Evol. Microbiol.">
        <title>The Global Catalogue of Microorganisms (GCM) 10K type strain sequencing project: providing services to taxonomists for standard genome sequencing and annotation.</title>
        <authorList>
            <consortium name="The Broad Institute Genomics Platform"/>
            <consortium name="The Broad Institute Genome Sequencing Center for Infectious Disease"/>
            <person name="Wu L."/>
            <person name="Ma J."/>
        </authorList>
    </citation>
    <scope>NUCLEOTIDE SEQUENCE [LARGE SCALE GENOMIC DNA]</scope>
    <source>
        <strain evidence="3">NBRC 111146</strain>
    </source>
</reference>
<keyword evidence="1" id="KW-1133">Transmembrane helix</keyword>
<protein>
    <submittedName>
        <fullName evidence="2">Uncharacterized protein</fullName>
    </submittedName>
</protein>
<name>A0ABQ6ENI5_9VIBR</name>
<feature type="transmembrane region" description="Helical" evidence="1">
    <location>
        <begin position="52"/>
        <end position="69"/>
    </location>
</feature>
<gene>
    <name evidence="2" type="ORF">GCM10007931_13010</name>
</gene>
<evidence type="ECO:0000313" key="2">
    <source>
        <dbReference type="EMBL" id="GLT14326.1"/>
    </source>
</evidence>
<accession>A0ABQ6ENI5</accession>
<sequence>MARYRVGDKYLSESEYEEHVSGNWKFGLFLVGAVVVGYFVNSWLSGFELSKSVRVALVMIAAIPSGYLATKLSNVARIAFGLAILGLVGWVVLSIIWNVL</sequence>
<evidence type="ECO:0000313" key="3">
    <source>
        <dbReference type="Proteomes" id="UP001157156"/>
    </source>
</evidence>
<feature type="transmembrane region" description="Helical" evidence="1">
    <location>
        <begin position="20"/>
        <end position="40"/>
    </location>
</feature>
<organism evidence="2 3">
    <name type="scientific">Vibrio algivorus</name>
    <dbReference type="NCBI Taxonomy" id="1667024"/>
    <lineage>
        <taxon>Bacteria</taxon>
        <taxon>Pseudomonadati</taxon>
        <taxon>Pseudomonadota</taxon>
        <taxon>Gammaproteobacteria</taxon>
        <taxon>Vibrionales</taxon>
        <taxon>Vibrionaceae</taxon>
        <taxon>Vibrio</taxon>
    </lineage>
</organism>
<dbReference type="EMBL" id="BSPV01000004">
    <property type="protein sequence ID" value="GLT14326.1"/>
    <property type="molecule type" value="Genomic_DNA"/>
</dbReference>
<dbReference type="Proteomes" id="UP001157156">
    <property type="component" value="Unassembled WGS sequence"/>
</dbReference>
<proteinExistence type="predicted"/>
<keyword evidence="1" id="KW-0472">Membrane</keyword>
<keyword evidence="3" id="KW-1185">Reference proteome</keyword>
<evidence type="ECO:0000256" key="1">
    <source>
        <dbReference type="SAM" id="Phobius"/>
    </source>
</evidence>